<evidence type="ECO:0000313" key="2">
    <source>
        <dbReference type="Proteomes" id="UP000285865"/>
    </source>
</evidence>
<dbReference type="AlphaFoldDB" id="A0A414ZR51"/>
<proteinExistence type="predicted"/>
<protein>
    <submittedName>
        <fullName evidence="1">Uncharacterized protein</fullName>
    </submittedName>
</protein>
<reference evidence="1 2" key="1">
    <citation type="submission" date="2018-08" db="EMBL/GenBank/DDBJ databases">
        <title>A genome reference for cultivated species of the human gut microbiota.</title>
        <authorList>
            <person name="Zou Y."/>
            <person name="Xue W."/>
            <person name="Luo G."/>
        </authorList>
    </citation>
    <scope>NUCLEOTIDE SEQUENCE [LARGE SCALE GENOMIC DNA]</scope>
    <source>
        <strain evidence="1 2">AM16-11</strain>
    </source>
</reference>
<organism evidence="1 2">
    <name type="scientific">Agathobacter rectalis</name>
    <dbReference type="NCBI Taxonomy" id="39491"/>
    <lineage>
        <taxon>Bacteria</taxon>
        <taxon>Bacillati</taxon>
        <taxon>Bacillota</taxon>
        <taxon>Clostridia</taxon>
        <taxon>Lachnospirales</taxon>
        <taxon>Lachnospiraceae</taxon>
        <taxon>Agathobacter</taxon>
    </lineage>
</organism>
<sequence>MQKLYTLTSDEVESLSFYQQSIRTTASYIGKLIDKIEDGETHTEKIKYKIDEIISYTKHINDILAEK</sequence>
<gene>
    <name evidence="1" type="ORF">DW172_03410</name>
</gene>
<dbReference type="Proteomes" id="UP000285865">
    <property type="component" value="Unassembled WGS sequence"/>
</dbReference>
<accession>A0A414ZR51</accession>
<dbReference type="EMBL" id="QRKN01000001">
    <property type="protein sequence ID" value="RHI25743.1"/>
    <property type="molecule type" value="Genomic_DNA"/>
</dbReference>
<comment type="caution">
    <text evidence="1">The sequence shown here is derived from an EMBL/GenBank/DDBJ whole genome shotgun (WGS) entry which is preliminary data.</text>
</comment>
<dbReference type="RefSeq" id="WP_118257219.1">
    <property type="nucleotide sequence ID" value="NZ_QRKN01000001.1"/>
</dbReference>
<name>A0A414ZR51_9FIRM</name>
<evidence type="ECO:0000313" key="1">
    <source>
        <dbReference type="EMBL" id="RHI25743.1"/>
    </source>
</evidence>